<protein>
    <submittedName>
        <fullName evidence="4">MaoC-like dehydratase</fullName>
    </submittedName>
</protein>
<dbReference type="Pfam" id="PF22622">
    <property type="entry name" value="MFE-2_hydrat-2_N"/>
    <property type="match status" value="1"/>
</dbReference>
<evidence type="ECO:0000259" key="2">
    <source>
        <dbReference type="Pfam" id="PF01575"/>
    </source>
</evidence>
<dbReference type="PANTHER" id="PTHR13078:SF56">
    <property type="entry name" value="PEROXISOMAL MULTIFUNCTIONAL ENZYME TYPE 2"/>
    <property type="match status" value="1"/>
</dbReference>
<reference evidence="4" key="1">
    <citation type="submission" date="2012-09" db="EMBL/GenBank/DDBJ databases">
        <title>Metagenomic Characterization of a Microbial Community in Wastewater Detects High Levels of Antibiotic Resistance.</title>
        <authorList>
            <person name="Abrams M."/>
            <person name="Caldwell A."/>
            <person name="Vandaei E."/>
            <person name="Lee W."/>
            <person name="Perrott J."/>
            <person name="Khan S.Y."/>
            <person name="Ta J."/>
            <person name="Romero D."/>
            <person name="Nguyen V."/>
            <person name="Pourmand N."/>
            <person name="Ouverney C.C."/>
        </authorList>
    </citation>
    <scope>NUCLEOTIDE SEQUENCE</scope>
</reference>
<evidence type="ECO:0000259" key="3">
    <source>
        <dbReference type="Pfam" id="PF22622"/>
    </source>
</evidence>
<dbReference type="CDD" id="cd03448">
    <property type="entry name" value="HDE_HSD"/>
    <property type="match status" value="1"/>
</dbReference>
<feature type="region of interest" description="Disordered" evidence="1">
    <location>
        <begin position="149"/>
        <end position="168"/>
    </location>
</feature>
<dbReference type="EMBL" id="JX649910">
    <property type="protein sequence ID" value="AGC72721.1"/>
    <property type="molecule type" value="Genomic_DNA"/>
</dbReference>
<dbReference type="GO" id="GO:0004300">
    <property type="term" value="F:enoyl-CoA hydratase activity"/>
    <property type="evidence" value="ECO:0007669"/>
    <property type="project" value="TreeGrafter"/>
</dbReference>
<dbReference type="GO" id="GO:0003857">
    <property type="term" value="F:(3S)-3-hydroxyacyl-CoA dehydrogenase (NAD+) activity"/>
    <property type="evidence" value="ECO:0007669"/>
    <property type="project" value="TreeGrafter"/>
</dbReference>
<accession>L7VYZ7</accession>
<dbReference type="Pfam" id="PF01575">
    <property type="entry name" value="MaoC_dehydratas"/>
    <property type="match status" value="1"/>
</dbReference>
<dbReference type="AlphaFoldDB" id="L7VYZ7"/>
<dbReference type="Gene3D" id="3.10.129.10">
    <property type="entry name" value="Hotdog Thioesterase"/>
    <property type="match status" value="1"/>
</dbReference>
<dbReference type="InterPro" id="IPR002539">
    <property type="entry name" value="MaoC-like_dom"/>
</dbReference>
<dbReference type="GO" id="GO:0044594">
    <property type="term" value="F:17-beta-hydroxysteroid dehydrogenase (NAD+) activity"/>
    <property type="evidence" value="ECO:0007669"/>
    <property type="project" value="TreeGrafter"/>
</dbReference>
<dbReference type="InterPro" id="IPR029069">
    <property type="entry name" value="HotDog_dom_sf"/>
</dbReference>
<feature type="domain" description="MaoC-like" evidence="2">
    <location>
        <begin position="163"/>
        <end position="266"/>
    </location>
</feature>
<dbReference type="SUPFAM" id="SSF54637">
    <property type="entry name" value="Thioesterase/thiol ester dehydrase-isomerase"/>
    <property type="match status" value="2"/>
</dbReference>
<dbReference type="InterPro" id="IPR054357">
    <property type="entry name" value="MFE-2_N"/>
</dbReference>
<proteinExistence type="predicted"/>
<name>L7VYZ7_9BACT</name>
<dbReference type="PANTHER" id="PTHR13078">
    <property type="entry name" value="PEROXISOMAL MULTIFUNCTIONAL ENZYME TYPE 2-RELATED"/>
    <property type="match status" value="1"/>
</dbReference>
<evidence type="ECO:0000256" key="1">
    <source>
        <dbReference type="SAM" id="MobiDB-lite"/>
    </source>
</evidence>
<feature type="domain" description="Peroxisomal multifunctional enzyme type 2-like N-terminal" evidence="3">
    <location>
        <begin position="19"/>
        <end position="146"/>
    </location>
</feature>
<sequence>MPINPEAVGTLSDPQVTSWTSKDSLLYAVGVGAGQDPTDKRDLPFVTENSNGVKQAALPTQAVTLVDFTPAFVNIGSFNPAMLVHGEQKVVLHQQVPAEGSASSTCEISAIWDKGKGAVVELTSRSVDPETGDPLFDMIMSAYIRGEGGWGGDRGPTGSPNAAPEREPDLVLSETTRPEQAFIYRLSGDRNPLHSDPTFAAFAGFDRPILHGLCTYGFAGRALLHALCDSDPARMGSIEGRFSSPVFPGETLGIDVWNDADGAVFRVRGDDDRVVFDAGRIVVKD</sequence>
<dbReference type="GO" id="GO:0006635">
    <property type="term" value="P:fatty acid beta-oxidation"/>
    <property type="evidence" value="ECO:0007669"/>
    <property type="project" value="TreeGrafter"/>
</dbReference>
<organism evidence="4">
    <name type="scientific">uncultured bacterium A1Q1_fos_2111</name>
    <dbReference type="NCBI Taxonomy" id="1256563"/>
    <lineage>
        <taxon>Bacteria</taxon>
        <taxon>environmental samples</taxon>
    </lineage>
</organism>
<evidence type="ECO:0000313" key="4">
    <source>
        <dbReference type="EMBL" id="AGC72721.1"/>
    </source>
</evidence>